<keyword evidence="10" id="KW-1185">Reference proteome</keyword>
<proteinExistence type="predicted"/>
<dbReference type="PROSITE" id="PS50262">
    <property type="entry name" value="G_PROTEIN_RECEP_F1_2"/>
    <property type="match status" value="1"/>
</dbReference>
<evidence type="ECO:0000259" key="9">
    <source>
        <dbReference type="PROSITE" id="PS50262"/>
    </source>
</evidence>
<feature type="transmembrane region" description="Helical" evidence="8">
    <location>
        <begin position="150"/>
        <end position="168"/>
    </location>
</feature>
<dbReference type="PANTHER" id="PTHR24235">
    <property type="entry name" value="NEUROPEPTIDE Y RECEPTOR"/>
    <property type="match status" value="1"/>
</dbReference>
<keyword evidence="4" id="KW-0297">G-protein coupled receptor</keyword>
<dbReference type="Gene3D" id="1.20.1070.10">
    <property type="entry name" value="Rhodopsin 7-helix transmembrane proteins"/>
    <property type="match status" value="1"/>
</dbReference>
<protein>
    <submittedName>
        <fullName evidence="11">G_PROTEIN_RECEP_F1_2 domain-containing protein</fullName>
    </submittedName>
</protein>
<evidence type="ECO:0000256" key="7">
    <source>
        <dbReference type="ARBA" id="ARBA00023224"/>
    </source>
</evidence>
<dbReference type="GO" id="GO:0005886">
    <property type="term" value="C:plasma membrane"/>
    <property type="evidence" value="ECO:0007669"/>
    <property type="project" value="TreeGrafter"/>
</dbReference>
<evidence type="ECO:0000256" key="8">
    <source>
        <dbReference type="SAM" id="Phobius"/>
    </source>
</evidence>
<dbReference type="PRINTS" id="PR00237">
    <property type="entry name" value="GPCRRHODOPSN"/>
</dbReference>
<keyword evidence="2 8" id="KW-0812">Transmembrane</keyword>
<dbReference type="Proteomes" id="UP000095285">
    <property type="component" value="Unassembled WGS sequence"/>
</dbReference>
<dbReference type="GO" id="GO:0008188">
    <property type="term" value="F:neuropeptide receptor activity"/>
    <property type="evidence" value="ECO:0007669"/>
    <property type="project" value="TreeGrafter"/>
</dbReference>
<accession>A0A1I7VRE5</accession>
<feature type="transmembrane region" description="Helical" evidence="8">
    <location>
        <begin position="106"/>
        <end position="130"/>
    </location>
</feature>
<evidence type="ECO:0000313" key="10">
    <source>
        <dbReference type="Proteomes" id="UP000095285"/>
    </source>
</evidence>
<evidence type="ECO:0000256" key="2">
    <source>
        <dbReference type="ARBA" id="ARBA00022692"/>
    </source>
</evidence>
<dbReference type="SUPFAM" id="SSF81321">
    <property type="entry name" value="Family A G protein-coupled receptor-like"/>
    <property type="match status" value="1"/>
</dbReference>
<feature type="domain" description="G-protein coupled receptors family 1 profile" evidence="9">
    <location>
        <begin position="1"/>
        <end position="165"/>
    </location>
</feature>
<feature type="transmembrane region" description="Helical" evidence="8">
    <location>
        <begin position="12"/>
        <end position="32"/>
    </location>
</feature>
<dbReference type="InterPro" id="IPR000276">
    <property type="entry name" value="GPCR_Rhodpsn"/>
</dbReference>
<evidence type="ECO:0000256" key="6">
    <source>
        <dbReference type="ARBA" id="ARBA00023170"/>
    </source>
</evidence>
<dbReference type="GO" id="GO:0042923">
    <property type="term" value="F:neuropeptide binding"/>
    <property type="evidence" value="ECO:0007669"/>
    <property type="project" value="TreeGrafter"/>
</dbReference>
<dbReference type="InterPro" id="IPR017452">
    <property type="entry name" value="GPCR_Rhodpsn_7TM"/>
</dbReference>
<dbReference type="STRING" id="7209.A0A1I7VRE5"/>
<keyword evidence="6" id="KW-0675">Receptor</keyword>
<sequence>MPTREPWTTYHAYSLMAISWLISATVSLPLFVTQQLQPLALENTTLCGYFCGEYNWPEDNRIKLFYGSMLLICQYLIPVRADWIVAQHSLLTAAQQAQTAVRKRRVMYVLILMVVVFMASWLPLTIVNIFRDFGIEAFLDMQMYFKLLNVHAIAMTSIVWNPLLYFWMSKRHRKAFKEDMIGTGNNYRRNNEMRLMKRFFISKSPQPNNLVYKQNHRHYRRGTLTDPTCITAERAFAHMHANCFLLVPLLPLYQASLNQKIQLTTRITRPD</sequence>
<evidence type="ECO:0000256" key="3">
    <source>
        <dbReference type="ARBA" id="ARBA00022989"/>
    </source>
</evidence>
<dbReference type="Pfam" id="PF00001">
    <property type="entry name" value="7tm_1"/>
    <property type="match status" value="1"/>
</dbReference>
<dbReference type="WBParaSite" id="EN70_5448">
    <property type="protein sequence ID" value="EN70_5448"/>
    <property type="gene ID" value="EN70_5448"/>
</dbReference>
<keyword evidence="5 8" id="KW-0472">Membrane</keyword>
<dbReference type="AlphaFoldDB" id="A0A1I7VRE5"/>
<evidence type="ECO:0000313" key="11">
    <source>
        <dbReference type="WBParaSite" id="EN70_5448"/>
    </source>
</evidence>
<keyword evidence="7" id="KW-0807">Transducer</keyword>
<comment type="subcellular location">
    <subcellularLocation>
        <location evidence="1">Membrane</location>
        <topology evidence="1">Multi-pass membrane protein</topology>
    </subcellularLocation>
</comment>
<reference evidence="11" key="2">
    <citation type="submission" date="2016-11" db="UniProtKB">
        <authorList>
            <consortium name="WormBaseParasite"/>
        </authorList>
    </citation>
    <scope>IDENTIFICATION</scope>
</reference>
<reference evidence="10" key="1">
    <citation type="submission" date="2012-04" db="EMBL/GenBank/DDBJ databases">
        <title>The Genome Sequence of Loa loa.</title>
        <authorList>
            <consortium name="The Broad Institute Genome Sequencing Platform"/>
            <consortium name="Broad Institute Genome Sequencing Center for Infectious Disease"/>
            <person name="Nutman T.B."/>
            <person name="Fink D.L."/>
            <person name="Russ C."/>
            <person name="Young S."/>
            <person name="Zeng Q."/>
            <person name="Gargeya S."/>
            <person name="Alvarado L."/>
            <person name="Berlin A."/>
            <person name="Chapman S.B."/>
            <person name="Chen Z."/>
            <person name="Freedman E."/>
            <person name="Gellesch M."/>
            <person name="Goldberg J."/>
            <person name="Griggs A."/>
            <person name="Gujja S."/>
            <person name="Heilman E.R."/>
            <person name="Heiman D."/>
            <person name="Howarth C."/>
            <person name="Mehta T."/>
            <person name="Neiman D."/>
            <person name="Pearson M."/>
            <person name="Roberts A."/>
            <person name="Saif S."/>
            <person name="Shea T."/>
            <person name="Shenoy N."/>
            <person name="Sisk P."/>
            <person name="Stolte C."/>
            <person name="Sykes S."/>
            <person name="White J."/>
            <person name="Yandava C."/>
            <person name="Haas B."/>
            <person name="Henn M.R."/>
            <person name="Nusbaum C."/>
            <person name="Birren B."/>
        </authorList>
    </citation>
    <scope>NUCLEOTIDE SEQUENCE [LARGE SCALE GENOMIC DNA]</scope>
</reference>
<evidence type="ECO:0000256" key="1">
    <source>
        <dbReference type="ARBA" id="ARBA00004141"/>
    </source>
</evidence>
<name>A0A1I7VRE5_LOALO</name>
<organism evidence="10 11">
    <name type="scientific">Loa loa</name>
    <name type="common">Eye worm</name>
    <name type="synonym">Filaria loa</name>
    <dbReference type="NCBI Taxonomy" id="7209"/>
    <lineage>
        <taxon>Eukaryota</taxon>
        <taxon>Metazoa</taxon>
        <taxon>Ecdysozoa</taxon>
        <taxon>Nematoda</taxon>
        <taxon>Chromadorea</taxon>
        <taxon>Rhabditida</taxon>
        <taxon>Spirurina</taxon>
        <taxon>Spiruromorpha</taxon>
        <taxon>Filarioidea</taxon>
        <taxon>Onchocercidae</taxon>
        <taxon>Loa</taxon>
    </lineage>
</organism>
<evidence type="ECO:0000256" key="4">
    <source>
        <dbReference type="ARBA" id="ARBA00023040"/>
    </source>
</evidence>
<dbReference type="PANTHER" id="PTHR24235:SF23">
    <property type="entry name" value="G-PROTEIN COUPLED RECEPTORS FAMILY 1 PROFILE DOMAIN-CONTAINING PROTEIN"/>
    <property type="match status" value="1"/>
</dbReference>
<dbReference type="GO" id="GO:0043005">
    <property type="term" value="C:neuron projection"/>
    <property type="evidence" value="ECO:0007669"/>
    <property type="project" value="TreeGrafter"/>
</dbReference>
<dbReference type="eggNOG" id="KOG3656">
    <property type="taxonomic scope" value="Eukaryota"/>
</dbReference>
<keyword evidence="3 8" id="KW-1133">Transmembrane helix</keyword>
<evidence type="ECO:0000256" key="5">
    <source>
        <dbReference type="ARBA" id="ARBA00023136"/>
    </source>
</evidence>